<keyword evidence="3" id="KW-0804">Transcription</keyword>
<dbReference type="SUPFAM" id="SSF46689">
    <property type="entry name" value="Homeodomain-like"/>
    <property type="match status" value="1"/>
</dbReference>
<dbReference type="GO" id="GO:0003700">
    <property type="term" value="F:DNA-binding transcription factor activity"/>
    <property type="evidence" value="ECO:0007669"/>
    <property type="project" value="TreeGrafter"/>
</dbReference>
<dbReference type="InterPro" id="IPR036271">
    <property type="entry name" value="Tet_transcr_reg_TetR-rel_C_sf"/>
</dbReference>
<evidence type="ECO:0000256" key="2">
    <source>
        <dbReference type="ARBA" id="ARBA00023125"/>
    </source>
</evidence>
<comment type="caution">
    <text evidence="6">The sequence shown here is derived from an EMBL/GenBank/DDBJ whole genome shotgun (WGS) entry which is preliminary data.</text>
</comment>
<dbReference type="GO" id="GO:0000976">
    <property type="term" value="F:transcription cis-regulatory region binding"/>
    <property type="evidence" value="ECO:0007669"/>
    <property type="project" value="TreeGrafter"/>
</dbReference>
<gene>
    <name evidence="6" type="ORF">FHU36_001007</name>
</gene>
<protein>
    <submittedName>
        <fullName evidence="6">AcrR family transcriptional regulator</fullName>
    </submittedName>
</protein>
<proteinExistence type="predicted"/>
<dbReference type="PANTHER" id="PTHR30055">
    <property type="entry name" value="HTH-TYPE TRANSCRIPTIONAL REGULATOR RUTR"/>
    <property type="match status" value="1"/>
</dbReference>
<dbReference type="InterPro" id="IPR009057">
    <property type="entry name" value="Homeodomain-like_sf"/>
</dbReference>
<keyword evidence="2 4" id="KW-0238">DNA-binding</keyword>
<organism evidence="6 7">
    <name type="scientific">Nonomuraea muscovyensis</name>
    <dbReference type="NCBI Taxonomy" id="1124761"/>
    <lineage>
        <taxon>Bacteria</taxon>
        <taxon>Bacillati</taxon>
        <taxon>Actinomycetota</taxon>
        <taxon>Actinomycetes</taxon>
        <taxon>Streptosporangiales</taxon>
        <taxon>Streptosporangiaceae</taxon>
        <taxon>Nonomuraea</taxon>
    </lineage>
</organism>
<name>A0A7X0BXN0_9ACTN</name>
<feature type="domain" description="HTH tetR-type" evidence="5">
    <location>
        <begin position="14"/>
        <end position="74"/>
    </location>
</feature>
<dbReference type="Pfam" id="PF16859">
    <property type="entry name" value="TetR_C_11"/>
    <property type="match status" value="1"/>
</dbReference>
<accession>A0A7X0BXN0</accession>
<dbReference type="EMBL" id="JACHJB010000001">
    <property type="protein sequence ID" value="MBB6344498.1"/>
    <property type="molecule type" value="Genomic_DNA"/>
</dbReference>
<sequence>MVTDHRKLPRRRGDALNAAIFQATLDELAETGYARLTMEGVAERARAGKASLYRRWPTRAELVMDAVYHVLPALSSVPDTGTLRGDVLATLRGTARALAGPAGEALRGLLSEALADEARAATFRQRSHGLGRKMMEEIARRAVERGEIEAGAVTPRRLDAGQALLRQHFLFSGPPIPDDLLVEIVDEVVVPLLKSAAH</sequence>
<dbReference type="AlphaFoldDB" id="A0A7X0BXN0"/>
<dbReference type="PROSITE" id="PS50977">
    <property type="entry name" value="HTH_TETR_2"/>
    <property type="match status" value="1"/>
</dbReference>
<dbReference type="SUPFAM" id="SSF48498">
    <property type="entry name" value="Tetracyclin repressor-like, C-terminal domain"/>
    <property type="match status" value="1"/>
</dbReference>
<dbReference type="InterPro" id="IPR001647">
    <property type="entry name" value="HTH_TetR"/>
</dbReference>
<dbReference type="Pfam" id="PF00440">
    <property type="entry name" value="TetR_N"/>
    <property type="match status" value="1"/>
</dbReference>
<evidence type="ECO:0000313" key="6">
    <source>
        <dbReference type="EMBL" id="MBB6344498.1"/>
    </source>
</evidence>
<dbReference type="InterPro" id="IPR050109">
    <property type="entry name" value="HTH-type_TetR-like_transc_reg"/>
</dbReference>
<dbReference type="PANTHER" id="PTHR30055:SF225">
    <property type="entry name" value="TRANSCRIPTIONAL REGULATORY PROTEIN-RELATED"/>
    <property type="match status" value="1"/>
</dbReference>
<keyword evidence="1" id="KW-0805">Transcription regulation</keyword>
<dbReference type="Gene3D" id="1.10.357.10">
    <property type="entry name" value="Tetracycline Repressor, domain 2"/>
    <property type="match status" value="1"/>
</dbReference>
<dbReference type="InterPro" id="IPR011075">
    <property type="entry name" value="TetR_C"/>
</dbReference>
<reference evidence="6 7" key="1">
    <citation type="submission" date="2020-08" db="EMBL/GenBank/DDBJ databases">
        <title>Sequencing the genomes of 1000 actinobacteria strains.</title>
        <authorList>
            <person name="Klenk H.-P."/>
        </authorList>
    </citation>
    <scope>NUCLEOTIDE SEQUENCE [LARGE SCALE GENOMIC DNA]</scope>
    <source>
        <strain evidence="6 7">DSM 45913</strain>
    </source>
</reference>
<feature type="DNA-binding region" description="H-T-H motif" evidence="4">
    <location>
        <begin position="37"/>
        <end position="56"/>
    </location>
</feature>
<evidence type="ECO:0000256" key="4">
    <source>
        <dbReference type="PROSITE-ProRule" id="PRU00335"/>
    </source>
</evidence>
<evidence type="ECO:0000256" key="1">
    <source>
        <dbReference type="ARBA" id="ARBA00023015"/>
    </source>
</evidence>
<evidence type="ECO:0000313" key="7">
    <source>
        <dbReference type="Proteomes" id="UP000583800"/>
    </source>
</evidence>
<dbReference type="RefSeq" id="WP_185082604.1">
    <property type="nucleotide sequence ID" value="NZ_JACHJB010000001.1"/>
</dbReference>
<keyword evidence="7" id="KW-1185">Reference proteome</keyword>
<evidence type="ECO:0000259" key="5">
    <source>
        <dbReference type="PROSITE" id="PS50977"/>
    </source>
</evidence>
<dbReference type="Gene3D" id="1.10.10.60">
    <property type="entry name" value="Homeodomain-like"/>
    <property type="match status" value="1"/>
</dbReference>
<dbReference type="Proteomes" id="UP000583800">
    <property type="component" value="Unassembled WGS sequence"/>
</dbReference>
<evidence type="ECO:0000256" key="3">
    <source>
        <dbReference type="ARBA" id="ARBA00023163"/>
    </source>
</evidence>